<dbReference type="PATRIC" id="fig|40335.7.peg.3009"/>
<proteinExistence type="predicted"/>
<evidence type="ECO:0000313" key="2">
    <source>
        <dbReference type="EMBL" id="KTD70805.1"/>
    </source>
</evidence>
<dbReference type="SUPFAM" id="SSF54427">
    <property type="entry name" value="NTF2-like"/>
    <property type="match status" value="1"/>
</dbReference>
<dbReference type="Proteomes" id="UP000054693">
    <property type="component" value="Unassembled WGS sequence"/>
</dbReference>
<organism evidence="2 3">
    <name type="scientific">Legionella tucsonensis</name>
    <dbReference type="NCBI Taxonomy" id="40335"/>
    <lineage>
        <taxon>Bacteria</taxon>
        <taxon>Pseudomonadati</taxon>
        <taxon>Pseudomonadota</taxon>
        <taxon>Gammaproteobacteria</taxon>
        <taxon>Legionellales</taxon>
        <taxon>Legionellaceae</taxon>
        <taxon>Legionella</taxon>
    </lineage>
</organism>
<protein>
    <recommendedName>
        <fullName evidence="1">DUF4440 domain-containing protein</fullName>
    </recommendedName>
</protein>
<dbReference type="EMBL" id="LNZA01000012">
    <property type="protein sequence ID" value="KTD70805.1"/>
    <property type="molecule type" value="Genomic_DNA"/>
</dbReference>
<feature type="domain" description="DUF4440" evidence="1">
    <location>
        <begin position="24"/>
        <end position="109"/>
    </location>
</feature>
<gene>
    <name evidence="2" type="ORF">Ltuc_2816</name>
</gene>
<dbReference type="RefSeq" id="WP_083498121.1">
    <property type="nucleotide sequence ID" value="NZ_CAAAIP010000004.1"/>
</dbReference>
<sequence>MESIISQIIHHEKQLLAKSDPVDILINLIDDEFIEYGGNGKIHDKNEAARWLSLEDYSEAKGMEFEAKFLTEEVILLTYLSEMKQNHFSESKFARRISIWRRKNGIWRMVFHQGISIEK</sequence>
<dbReference type="Pfam" id="PF14534">
    <property type="entry name" value="DUF4440"/>
    <property type="match status" value="1"/>
</dbReference>
<dbReference type="AlphaFoldDB" id="A0A0W0ZNJ4"/>
<dbReference type="InterPro" id="IPR032710">
    <property type="entry name" value="NTF2-like_dom_sf"/>
</dbReference>
<evidence type="ECO:0000259" key="1">
    <source>
        <dbReference type="Pfam" id="PF14534"/>
    </source>
</evidence>
<accession>A0A0W0ZNJ4</accession>
<keyword evidence="3" id="KW-1185">Reference proteome</keyword>
<dbReference type="STRING" id="40335.Ltuc_2816"/>
<reference evidence="2 3" key="1">
    <citation type="submission" date="2015-11" db="EMBL/GenBank/DDBJ databases">
        <title>Genomic analysis of 38 Legionella species identifies large and diverse effector repertoires.</title>
        <authorList>
            <person name="Burstein D."/>
            <person name="Amaro F."/>
            <person name="Zusman T."/>
            <person name="Lifshitz Z."/>
            <person name="Cohen O."/>
            <person name="Gilbert J.A."/>
            <person name="Pupko T."/>
            <person name="Shuman H.A."/>
            <person name="Segal G."/>
        </authorList>
    </citation>
    <scope>NUCLEOTIDE SEQUENCE [LARGE SCALE GENOMIC DNA]</scope>
    <source>
        <strain evidence="2 3">ATCC 49180</strain>
    </source>
</reference>
<name>A0A0W0ZNJ4_9GAMM</name>
<evidence type="ECO:0000313" key="3">
    <source>
        <dbReference type="Proteomes" id="UP000054693"/>
    </source>
</evidence>
<comment type="caution">
    <text evidence="2">The sequence shown here is derived from an EMBL/GenBank/DDBJ whole genome shotgun (WGS) entry which is preliminary data.</text>
</comment>
<dbReference type="InterPro" id="IPR027843">
    <property type="entry name" value="DUF4440"/>
</dbReference>
<dbReference type="Gene3D" id="3.10.450.50">
    <property type="match status" value="1"/>
</dbReference>
<dbReference type="OrthoDB" id="121974at2"/>